<dbReference type="Proteomes" id="UP001157418">
    <property type="component" value="Unassembled WGS sequence"/>
</dbReference>
<reference evidence="1 2" key="1">
    <citation type="submission" date="2022-01" db="EMBL/GenBank/DDBJ databases">
        <authorList>
            <person name="Xiong W."/>
            <person name="Schranz E."/>
        </authorList>
    </citation>
    <scope>NUCLEOTIDE SEQUENCE [LARGE SCALE GENOMIC DNA]</scope>
</reference>
<organism evidence="1 2">
    <name type="scientific">Lactuca virosa</name>
    <dbReference type="NCBI Taxonomy" id="75947"/>
    <lineage>
        <taxon>Eukaryota</taxon>
        <taxon>Viridiplantae</taxon>
        <taxon>Streptophyta</taxon>
        <taxon>Embryophyta</taxon>
        <taxon>Tracheophyta</taxon>
        <taxon>Spermatophyta</taxon>
        <taxon>Magnoliopsida</taxon>
        <taxon>eudicotyledons</taxon>
        <taxon>Gunneridae</taxon>
        <taxon>Pentapetalae</taxon>
        <taxon>asterids</taxon>
        <taxon>campanulids</taxon>
        <taxon>Asterales</taxon>
        <taxon>Asteraceae</taxon>
        <taxon>Cichorioideae</taxon>
        <taxon>Cichorieae</taxon>
        <taxon>Lactucinae</taxon>
        <taxon>Lactuca</taxon>
    </lineage>
</organism>
<dbReference type="AlphaFoldDB" id="A0AAU9NXT0"/>
<name>A0AAU9NXT0_9ASTR</name>
<accession>A0AAU9NXT0</accession>
<evidence type="ECO:0000313" key="1">
    <source>
        <dbReference type="EMBL" id="CAH1442677.1"/>
    </source>
</evidence>
<gene>
    <name evidence="1" type="ORF">LVIROSA_LOCUS28648</name>
</gene>
<keyword evidence="2" id="KW-1185">Reference proteome</keyword>
<proteinExistence type="predicted"/>
<sequence length="112" mass="12126">MLAANGDHRRSAEPRALAAAVASRWGYDRHLSFTATTVSEAEAAVEQATIVVASLLLVLSANCFDIAPRRLIHSATAVATRNCCCQRESAPYRVLLLFLRFRSCVAPLLPVS</sequence>
<evidence type="ECO:0000313" key="2">
    <source>
        <dbReference type="Proteomes" id="UP001157418"/>
    </source>
</evidence>
<comment type="caution">
    <text evidence="1">The sequence shown here is derived from an EMBL/GenBank/DDBJ whole genome shotgun (WGS) entry which is preliminary data.</text>
</comment>
<dbReference type="EMBL" id="CAKMRJ010005412">
    <property type="protein sequence ID" value="CAH1442677.1"/>
    <property type="molecule type" value="Genomic_DNA"/>
</dbReference>
<protein>
    <submittedName>
        <fullName evidence="1">Uncharacterized protein</fullName>
    </submittedName>
</protein>